<evidence type="ECO:0000313" key="4">
    <source>
        <dbReference type="Proteomes" id="UP000320876"/>
    </source>
</evidence>
<organism evidence="3 4">
    <name type="scientific">Amycolatopsis cihanbeyliensis</name>
    <dbReference type="NCBI Taxonomy" id="1128664"/>
    <lineage>
        <taxon>Bacteria</taxon>
        <taxon>Bacillati</taxon>
        <taxon>Actinomycetota</taxon>
        <taxon>Actinomycetes</taxon>
        <taxon>Pseudonocardiales</taxon>
        <taxon>Pseudonocardiaceae</taxon>
        <taxon>Amycolatopsis</taxon>
    </lineage>
</organism>
<gene>
    <name evidence="3" type="ORF">FB471_3007</name>
</gene>
<dbReference type="InterPro" id="IPR025565">
    <property type="entry name" value="DUF4328"/>
</dbReference>
<feature type="transmembrane region" description="Helical" evidence="1">
    <location>
        <begin position="120"/>
        <end position="143"/>
    </location>
</feature>
<dbReference type="Proteomes" id="UP000320876">
    <property type="component" value="Unassembled WGS sequence"/>
</dbReference>
<keyword evidence="1" id="KW-0472">Membrane</keyword>
<reference evidence="3 4" key="1">
    <citation type="submission" date="2019-06" db="EMBL/GenBank/DDBJ databases">
        <title>Sequencing the genomes of 1000 actinobacteria strains.</title>
        <authorList>
            <person name="Klenk H.-P."/>
        </authorList>
    </citation>
    <scope>NUCLEOTIDE SEQUENCE [LARGE SCALE GENOMIC DNA]</scope>
    <source>
        <strain evidence="3 4">DSM 45679</strain>
    </source>
</reference>
<sequence>MSEPESISVTAEPAPDGKVVRPMSGMATVAAVLIGTATVMAVASSWTAWRSYLVVRDYLDGVPGVLVADLDAADNASAVVAGLYLGALSLSGVALLGWLWRARSNSEAMTMAQHRRGRGWVVGGWFCPIVNFWVPPMIISDIWKTSRPAPEWTTYDLGRVPGTPLIGCWWASVLVAGFLDRYVAGIVLRDPTVGSLHTAAVVGTVGTVLTLGGAVLIIMIIRRITAWQEAARSRPPG</sequence>
<evidence type="ECO:0000313" key="3">
    <source>
        <dbReference type="EMBL" id="TQJ03252.1"/>
    </source>
</evidence>
<keyword evidence="4" id="KW-1185">Reference proteome</keyword>
<proteinExistence type="predicted"/>
<feature type="transmembrane region" description="Helical" evidence="1">
    <location>
        <begin position="76"/>
        <end position="100"/>
    </location>
</feature>
<dbReference type="OrthoDB" id="4174975at2"/>
<evidence type="ECO:0000256" key="1">
    <source>
        <dbReference type="SAM" id="Phobius"/>
    </source>
</evidence>
<feature type="domain" description="DUF4328" evidence="2">
    <location>
        <begin position="68"/>
        <end position="226"/>
    </location>
</feature>
<name>A0A542DJI1_AMYCI</name>
<evidence type="ECO:0000259" key="2">
    <source>
        <dbReference type="Pfam" id="PF14219"/>
    </source>
</evidence>
<dbReference type="AlphaFoldDB" id="A0A542DJI1"/>
<accession>A0A542DJI1</accession>
<dbReference type="Pfam" id="PF14219">
    <property type="entry name" value="DUF4328"/>
    <property type="match status" value="1"/>
</dbReference>
<feature type="transmembrane region" description="Helical" evidence="1">
    <location>
        <begin position="196"/>
        <end position="221"/>
    </location>
</feature>
<dbReference type="EMBL" id="VFML01000001">
    <property type="protein sequence ID" value="TQJ03252.1"/>
    <property type="molecule type" value="Genomic_DNA"/>
</dbReference>
<keyword evidence="1" id="KW-1133">Transmembrane helix</keyword>
<feature type="transmembrane region" description="Helical" evidence="1">
    <location>
        <begin position="27"/>
        <end position="49"/>
    </location>
</feature>
<keyword evidence="1" id="KW-0812">Transmembrane</keyword>
<feature type="transmembrane region" description="Helical" evidence="1">
    <location>
        <begin position="163"/>
        <end position="184"/>
    </location>
</feature>
<comment type="caution">
    <text evidence="3">The sequence shown here is derived from an EMBL/GenBank/DDBJ whole genome shotgun (WGS) entry which is preliminary data.</text>
</comment>
<protein>
    <submittedName>
        <fullName evidence="3">Uncharacterized protein DUF4328</fullName>
    </submittedName>
</protein>
<dbReference type="RefSeq" id="WP_141998839.1">
    <property type="nucleotide sequence ID" value="NZ_VFML01000001.1"/>
</dbReference>